<accession>A0A2M9YBG1</accession>
<feature type="transmembrane region" description="Helical" evidence="6">
    <location>
        <begin position="394"/>
        <end position="411"/>
    </location>
</feature>
<comment type="caution">
    <text evidence="8">The sequence shown here is derived from an EMBL/GenBank/DDBJ whole genome shotgun (WGS) entry which is preliminary data.</text>
</comment>
<keyword evidence="2" id="KW-0813">Transport</keyword>
<feature type="transmembrane region" description="Helical" evidence="6">
    <location>
        <begin position="193"/>
        <end position="212"/>
    </location>
</feature>
<evidence type="ECO:0000256" key="5">
    <source>
        <dbReference type="ARBA" id="ARBA00023136"/>
    </source>
</evidence>
<keyword evidence="9" id="KW-1185">Reference proteome</keyword>
<keyword evidence="4 6" id="KW-1133">Transmembrane helix</keyword>
<evidence type="ECO:0000313" key="8">
    <source>
        <dbReference type="EMBL" id="PJZ48891.1"/>
    </source>
</evidence>
<feature type="transmembrane region" description="Helical" evidence="6">
    <location>
        <begin position="288"/>
        <end position="308"/>
    </location>
</feature>
<name>A0A2M9YBG1_9LEPT</name>
<dbReference type="RefSeq" id="WP_100710333.1">
    <property type="nucleotide sequence ID" value="NZ_NPDR01000004.1"/>
</dbReference>
<dbReference type="PANTHER" id="PTHR23505">
    <property type="entry name" value="SPINSTER"/>
    <property type="match status" value="1"/>
</dbReference>
<dbReference type="InterPro" id="IPR020846">
    <property type="entry name" value="MFS_dom"/>
</dbReference>
<dbReference type="InterPro" id="IPR011701">
    <property type="entry name" value="MFS"/>
</dbReference>
<dbReference type="PROSITE" id="PS50850">
    <property type="entry name" value="MFS"/>
    <property type="match status" value="1"/>
</dbReference>
<evidence type="ECO:0000256" key="2">
    <source>
        <dbReference type="ARBA" id="ARBA00022448"/>
    </source>
</evidence>
<feature type="transmembrane region" description="Helical" evidence="6">
    <location>
        <begin position="125"/>
        <end position="147"/>
    </location>
</feature>
<dbReference type="InterPro" id="IPR036259">
    <property type="entry name" value="MFS_trans_sf"/>
</dbReference>
<dbReference type="Pfam" id="PF07690">
    <property type="entry name" value="MFS_1"/>
    <property type="match status" value="1"/>
</dbReference>
<dbReference type="Gene3D" id="1.20.1250.20">
    <property type="entry name" value="MFS general substrate transporter like domains"/>
    <property type="match status" value="1"/>
</dbReference>
<dbReference type="SUPFAM" id="SSF103473">
    <property type="entry name" value="MFS general substrate transporter"/>
    <property type="match status" value="1"/>
</dbReference>
<dbReference type="EMBL" id="NPDR01000004">
    <property type="protein sequence ID" value="PJZ48891.1"/>
    <property type="molecule type" value="Genomic_DNA"/>
</dbReference>
<dbReference type="AlphaFoldDB" id="A0A2M9YBG1"/>
<feature type="transmembrane region" description="Helical" evidence="6">
    <location>
        <begin position="253"/>
        <end position="273"/>
    </location>
</feature>
<organism evidence="8 9">
    <name type="scientific">Leptospira saintgironsiae</name>
    <dbReference type="NCBI Taxonomy" id="2023183"/>
    <lineage>
        <taxon>Bacteria</taxon>
        <taxon>Pseudomonadati</taxon>
        <taxon>Spirochaetota</taxon>
        <taxon>Spirochaetia</taxon>
        <taxon>Leptospirales</taxon>
        <taxon>Leptospiraceae</taxon>
        <taxon>Leptospira</taxon>
    </lineage>
</organism>
<dbReference type="GO" id="GO:0022857">
    <property type="term" value="F:transmembrane transporter activity"/>
    <property type="evidence" value="ECO:0007669"/>
    <property type="project" value="InterPro"/>
</dbReference>
<evidence type="ECO:0000256" key="4">
    <source>
        <dbReference type="ARBA" id="ARBA00022989"/>
    </source>
</evidence>
<dbReference type="InterPro" id="IPR044770">
    <property type="entry name" value="MFS_spinster-like"/>
</dbReference>
<dbReference type="PANTHER" id="PTHR23505:SF79">
    <property type="entry name" value="PROTEIN SPINSTER"/>
    <property type="match status" value="1"/>
</dbReference>
<dbReference type="OrthoDB" id="9812221at2"/>
<keyword evidence="3 6" id="KW-0812">Transmembrane</keyword>
<evidence type="ECO:0000256" key="3">
    <source>
        <dbReference type="ARBA" id="ARBA00022692"/>
    </source>
</evidence>
<dbReference type="GO" id="GO:0016020">
    <property type="term" value="C:membrane"/>
    <property type="evidence" value="ECO:0007669"/>
    <property type="project" value="UniProtKB-SubCell"/>
</dbReference>
<proteinExistence type="predicted"/>
<feature type="domain" description="Major facilitator superfamily (MFS) profile" evidence="7">
    <location>
        <begin position="29"/>
        <end position="446"/>
    </location>
</feature>
<feature type="transmembrane region" description="Helical" evidence="6">
    <location>
        <begin position="20"/>
        <end position="42"/>
    </location>
</feature>
<protein>
    <submittedName>
        <fullName evidence="8">MFS transporter</fullName>
    </submittedName>
</protein>
<evidence type="ECO:0000259" key="7">
    <source>
        <dbReference type="PROSITE" id="PS50850"/>
    </source>
</evidence>
<sequence length="461" mass="50283">MSQPTSEKSLLRYFGLGELAAHGGNAILAFWMIMGMAFFLFADQNLIAPNLRNIAGSFGITDQNEIDWKLGGLIPICFFVLGGFVSVYMGYLTQRFPRKPLVIGTVLLGEIPCLLSGFARNYDEFLILRTLTGFGLGGSFPLLFSLVGDYFSDKSRSTAAGYLSLSMGLGVGLGQLVGGTLGTEDPINGWRQSFIYMAAPSFLFMLVYGLFCKEPARGGKEKELANVSADINSESVRLTWKDIRTIFATKSNIGIFMQGIPGCVPWGVFFVFLNDYYEFQYGMPKDSASAMVIFAAVGIFIGTFFGGIVGQKIYDTNKTLLPIFCGSMILIGILPTVYLLHAGSVAGSPAFIFINILTGIIISVTGPNVRALIMNVNPPKSRSSMFALYNLTDNLGNGLGPAMAALILTVLPDRTQAFTIAILFWIPCGLAWLYILKNFKHDEQKMHEELAAEASRIKRTA</sequence>
<keyword evidence="5 6" id="KW-0472">Membrane</keyword>
<feature type="transmembrane region" description="Helical" evidence="6">
    <location>
        <begin position="417"/>
        <end position="436"/>
    </location>
</feature>
<dbReference type="Proteomes" id="UP000231926">
    <property type="component" value="Unassembled WGS sequence"/>
</dbReference>
<feature type="transmembrane region" description="Helical" evidence="6">
    <location>
        <begin position="159"/>
        <end position="181"/>
    </location>
</feature>
<comment type="subcellular location">
    <subcellularLocation>
        <location evidence="1">Membrane</location>
        <topology evidence="1">Multi-pass membrane protein</topology>
    </subcellularLocation>
</comment>
<evidence type="ECO:0000313" key="9">
    <source>
        <dbReference type="Proteomes" id="UP000231926"/>
    </source>
</evidence>
<evidence type="ECO:0000256" key="6">
    <source>
        <dbReference type="SAM" id="Phobius"/>
    </source>
</evidence>
<feature type="transmembrane region" description="Helical" evidence="6">
    <location>
        <begin position="352"/>
        <end position="373"/>
    </location>
</feature>
<feature type="transmembrane region" description="Helical" evidence="6">
    <location>
        <begin position="320"/>
        <end position="340"/>
    </location>
</feature>
<evidence type="ECO:0000256" key="1">
    <source>
        <dbReference type="ARBA" id="ARBA00004141"/>
    </source>
</evidence>
<feature type="transmembrane region" description="Helical" evidence="6">
    <location>
        <begin position="70"/>
        <end position="89"/>
    </location>
</feature>
<gene>
    <name evidence="8" type="ORF">CH362_10600</name>
</gene>
<reference evidence="8 9" key="1">
    <citation type="submission" date="2017-07" db="EMBL/GenBank/DDBJ databases">
        <title>Leptospira spp. isolated from tropical soils.</title>
        <authorList>
            <person name="Thibeaux R."/>
            <person name="Iraola G."/>
            <person name="Ferres I."/>
            <person name="Bierque E."/>
            <person name="Girault D."/>
            <person name="Soupe-Gilbert M.-E."/>
            <person name="Picardeau M."/>
            <person name="Goarant C."/>
        </authorList>
    </citation>
    <scope>NUCLEOTIDE SEQUENCE [LARGE SCALE GENOMIC DNA]</scope>
    <source>
        <strain evidence="8 9">FH4-C-A2</strain>
    </source>
</reference>